<comment type="caution">
    <text evidence="2">The sequence shown here is derived from an EMBL/GenBank/DDBJ whole genome shotgun (WGS) entry which is preliminary data.</text>
</comment>
<evidence type="ECO:0000313" key="3">
    <source>
        <dbReference type="Proteomes" id="UP000018948"/>
    </source>
</evidence>
<feature type="domain" description="DUF7769" evidence="1">
    <location>
        <begin position="6"/>
        <end position="59"/>
    </location>
</feature>
<name>W2Y214_PHYNI</name>
<organism evidence="2 3">
    <name type="scientific">Phytophthora nicotianae P10297</name>
    <dbReference type="NCBI Taxonomy" id="1317064"/>
    <lineage>
        <taxon>Eukaryota</taxon>
        <taxon>Sar</taxon>
        <taxon>Stramenopiles</taxon>
        <taxon>Oomycota</taxon>
        <taxon>Peronosporomycetes</taxon>
        <taxon>Peronosporales</taxon>
        <taxon>Peronosporaceae</taxon>
        <taxon>Phytophthora</taxon>
    </lineage>
</organism>
<dbReference type="InterPro" id="IPR056671">
    <property type="entry name" value="DUF7769"/>
</dbReference>
<evidence type="ECO:0000313" key="2">
    <source>
        <dbReference type="EMBL" id="ETP28209.1"/>
    </source>
</evidence>
<protein>
    <recommendedName>
        <fullName evidence="1">DUF7769 domain-containing protein</fullName>
    </recommendedName>
</protein>
<accession>W2Y214</accession>
<dbReference type="Proteomes" id="UP000018948">
    <property type="component" value="Unassembled WGS sequence"/>
</dbReference>
<dbReference type="PANTHER" id="PTHR47169">
    <property type="entry name" value="OS01G0541250 PROTEIN"/>
    <property type="match status" value="1"/>
</dbReference>
<dbReference type="PANTHER" id="PTHR47169:SF2">
    <property type="entry name" value="OS01G0541250 PROTEIN"/>
    <property type="match status" value="1"/>
</dbReference>
<sequence>MPTANLTDDERRRILDELLKQSVGGELPRGVQARVAREFRCSDASIGRIWLLFRETEANDDLGEWKSRIKQNSGWKKKNRDEIAAKIRAVLIEERKPYRPLAHAAGISKYLVQALIREGVLKVHSTRITPYLTENNKFCLHVDEKWFYEDVNKRSCLVFEDETPLQRSRRSKNHIPKTMFLAAVARPRWDPHRKKEWDGKVGLWPLTEKYTALRRSKCRARGEECICNVGSFNQEVYKGHLLDHVIPAIKLKWPR</sequence>
<dbReference type="Pfam" id="PF24964">
    <property type="entry name" value="DUF7769"/>
    <property type="match status" value="1"/>
</dbReference>
<gene>
    <name evidence="2" type="ORF">F442_22503</name>
</gene>
<dbReference type="Gene3D" id="3.30.420.10">
    <property type="entry name" value="Ribonuclease H-like superfamily/Ribonuclease H"/>
    <property type="match status" value="1"/>
</dbReference>
<reference evidence="2 3" key="1">
    <citation type="submission" date="2013-11" db="EMBL/GenBank/DDBJ databases">
        <title>The Genome Sequence of Phytophthora parasitica P10297.</title>
        <authorList>
            <consortium name="The Broad Institute Genomics Platform"/>
            <person name="Russ C."/>
            <person name="Tyler B."/>
            <person name="Panabieres F."/>
            <person name="Shan W."/>
            <person name="Tripathy S."/>
            <person name="Grunwald N."/>
            <person name="Machado M."/>
            <person name="Johnson C.S."/>
            <person name="Walker B."/>
            <person name="Young S.K."/>
            <person name="Zeng Q."/>
            <person name="Gargeya S."/>
            <person name="Fitzgerald M."/>
            <person name="Haas B."/>
            <person name="Abouelleil A."/>
            <person name="Allen A.W."/>
            <person name="Alvarado L."/>
            <person name="Arachchi H.M."/>
            <person name="Berlin A.M."/>
            <person name="Chapman S.B."/>
            <person name="Gainer-Dewar J."/>
            <person name="Goldberg J."/>
            <person name="Griggs A."/>
            <person name="Gujja S."/>
            <person name="Hansen M."/>
            <person name="Howarth C."/>
            <person name="Imamovic A."/>
            <person name="Ireland A."/>
            <person name="Larimer J."/>
            <person name="McCowan C."/>
            <person name="Murphy C."/>
            <person name="Pearson M."/>
            <person name="Poon T.W."/>
            <person name="Priest M."/>
            <person name="Roberts A."/>
            <person name="Saif S."/>
            <person name="Shea T."/>
            <person name="Sisk P."/>
            <person name="Sykes S."/>
            <person name="Wortman J."/>
            <person name="Nusbaum C."/>
            <person name="Birren B."/>
        </authorList>
    </citation>
    <scope>NUCLEOTIDE SEQUENCE [LARGE SCALE GENOMIC DNA]</scope>
    <source>
        <strain evidence="2 3">P10297</strain>
    </source>
</reference>
<dbReference type="InterPro" id="IPR036397">
    <property type="entry name" value="RNaseH_sf"/>
</dbReference>
<dbReference type="OrthoDB" id="117816at2759"/>
<dbReference type="AlphaFoldDB" id="W2Y214"/>
<evidence type="ECO:0000259" key="1">
    <source>
        <dbReference type="Pfam" id="PF24964"/>
    </source>
</evidence>
<proteinExistence type="predicted"/>
<dbReference type="EMBL" id="ANIY01004980">
    <property type="protein sequence ID" value="ETP28209.1"/>
    <property type="molecule type" value="Genomic_DNA"/>
</dbReference>
<dbReference type="GO" id="GO:0003676">
    <property type="term" value="F:nucleic acid binding"/>
    <property type="evidence" value="ECO:0007669"/>
    <property type="project" value="InterPro"/>
</dbReference>